<proteinExistence type="predicted"/>
<sequence length="261" mass="26420">MEWMWSELFQGHQEFCPMPPKTAALSHPMAIDELAQRFPEAVKKHFVNLGLSQTAAVRSLQAGVSGGNSVGVSGGVSGGISTTASPTASNTTLPPGSVIITTVVGTIAIKVPNCTAFTGTTGVERAVAAGIASESGVDASSVTVALSCSRRLASGLLARRLGEAVNAEYEITIPYGSTTITAASVTNSMVMAGASGLTSKIVTAMTAANIMGMTVTVTNVPQAETQPIVATTAPPGDESSARQVLTGALSAILAMAMVAFF</sequence>
<evidence type="ECO:0000313" key="1">
    <source>
        <dbReference type="EMBL" id="CAE8699409.1"/>
    </source>
</evidence>
<dbReference type="Proteomes" id="UP000626109">
    <property type="component" value="Unassembled WGS sequence"/>
</dbReference>
<accession>A0A813K7V2</accession>
<dbReference type="AlphaFoldDB" id="A0A813K7V2"/>
<evidence type="ECO:0000313" key="2">
    <source>
        <dbReference type="Proteomes" id="UP000626109"/>
    </source>
</evidence>
<reference evidence="1" key="1">
    <citation type="submission" date="2021-02" db="EMBL/GenBank/DDBJ databases">
        <authorList>
            <person name="Dougan E. K."/>
            <person name="Rhodes N."/>
            <person name="Thang M."/>
            <person name="Chan C."/>
        </authorList>
    </citation>
    <scope>NUCLEOTIDE SEQUENCE</scope>
</reference>
<dbReference type="EMBL" id="CAJNNW010029193">
    <property type="protein sequence ID" value="CAE8699409.1"/>
    <property type="molecule type" value="Genomic_DNA"/>
</dbReference>
<gene>
    <name evidence="1" type="ORF">PGLA2088_LOCUS31151</name>
</gene>
<organism evidence="1 2">
    <name type="scientific">Polarella glacialis</name>
    <name type="common">Dinoflagellate</name>
    <dbReference type="NCBI Taxonomy" id="89957"/>
    <lineage>
        <taxon>Eukaryota</taxon>
        <taxon>Sar</taxon>
        <taxon>Alveolata</taxon>
        <taxon>Dinophyceae</taxon>
        <taxon>Suessiales</taxon>
        <taxon>Suessiaceae</taxon>
        <taxon>Polarella</taxon>
    </lineage>
</organism>
<comment type="caution">
    <text evidence="1">The sequence shown here is derived from an EMBL/GenBank/DDBJ whole genome shotgun (WGS) entry which is preliminary data.</text>
</comment>
<name>A0A813K7V2_POLGL</name>
<protein>
    <submittedName>
        <fullName evidence="1">Uncharacterized protein</fullName>
    </submittedName>
</protein>